<evidence type="ECO:0000256" key="1">
    <source>
        <dbReference type="SAM" id="SignalP"/>
    </source>
</evidence>
<dbReference type="PROSITE" id="PS51318">
    <property type="entry name" value="TAT"/>
    <property type="match status" value="1"/>
</dbReference>
<feature type="chain" id="PRO_5039378074" description="Lipoprotein" evidence="1">
    <location>
        <begin position="28"/>
        <end position="140"/>
    </location>
</feature>
<dbReference type="Proteomes" id="UP000578077">
    <property type="component" value="Unassembled WGS sequence"/>
</dbReference>
<evidence type="ECO:0008006" key="4">
    <source>
        <dbReference type="Google" id="ProtNLM"/>
    </source>
</evidence>
<name>A0A841EDC2_9ACTN</name>
<feature type="signal peptide" evidence="1">
    <location>
        <begin position="1"/>
        <end position="27"/>
    </location>
</feature>
<sequence length="140" mass="14126">MTVFDAALRTRRTVLAAAAAGALLAGAAACAEGAADPAPSSSAPVLGVDNDRVQLLEGASASVAAEDTDDPVELELTGYEDGSEPTVVITALPPEGPPAEHTLTLGDHLEAGGESWRVSEIGISESQTQQASVTLMREGS</sequence>
<accession>A0A841EDC2</accession>
<dbReference type="InterPro" id="IPR045642">
    <property type="entry name" value="DUF6406"/>
</dbReference>
<organism evidence="2 3">
    <name type="scientific">Streptomonospora salina</name>
    <dbReference type="NCBI Taxonomy" id="104205"/>
    <lineage>
        <taxon>Bacteria</taxon>
        <taxon>Bacillati</taxon>
        <taxon>Actinomycetota</taxon>
        <taxon>Actinomycetes</taxon>
        <taxon>Streptosporangiales</taxon>
        <taxon>Nocardiopsidaceae</taxon>
        <taxon>Streptomonospora</taxon>
    </lineage>
</organism>
<protein>
    <recommendedName>
        <fullName evidence="4">Lipoprotein</fullName>
    </recommendedName>
</protein>
<dbReference type="EMBL" id="JACHLY010000001">
    <property type="protein sequence ID" value="MBB6000394.1"/>
    <property type="molecule type" value="Genomic_DNA"/>
</dbReference>
<keyword evidence="1" id="KW-0732">Signal</keyword>
<reference evidence="2 3" key="1">
    <citation type="submission" date="2020-08" db="EMBL/GenBank/DDBJ databases">
        <title>Sequencing the genomes of 1000 actinobacteria strains.</title>
        <authorList>
            <person name="Klenk H.-P."/>
        </authorList>
    </citation>
    <scope>NUCLEOTIDE SEQUENCE [LARGE SCALE GENOMIC DNA]</scope>
    <source>
        <strain evidence="2 3">DSM 44593</strain>
    </source>
</reference>
<evidence type="ECO:0000313" key="2">
    <source>
        <dbReference type="EMBL" id="MBB6000394.1"/>
    </source>
</evidence>
<evidence type="ECO:0000313" key="3">
    <source>
        <dbReference type="Proteomes" id="UP000578077"/>
    </source>
</evidence>
<keyword evidence="3" id="KW-1185">Reference proteome</keyword>
<dbReference type="InterPro" id="IPR006311">
    <property type="entry name" value="TAT_signal"/>
</dbReference>
<dbReference type="AlphaFoldDB" id="A0A841EDC2"/>
<dbReference type="RefSeq" id="WP_184637781.1">
    <property type="nucleotide sequence ID" value="NZ_BAABKT010000032.1"/>
</dbReference>
<gene>
    <name evidence="2" type="ORF">HNR25_004145</name>
</gene>
<dbReference type="Pfam" id="PF19944">
    <property type="entry name" value="DUF6406"/>
    <property type="match status" value="1"/>
</dbReference>
<proteinExistence type="predicted"/>
<comment type="caution">
    <text evidence="2">The sequence shown here is derived from an EMBL/GenBank/DDBJ whole genome shotgun (WGS) entry which is preliminary data.</text>
</comment>